<dbReference type="Gene3D" id="3.40.50.20">
    <property type="match status" value="1"/>
</dbReference>
<dbReference type="GO" id="GO:0009113">
    <property type="term" value="P:purine nucleobase biosynthetic process"/>
    <property type="evidence" value="ECO:0007669"/>
    <property type="project" value="InterPro"/>
</dbReference>
<dbReference type="KEGG" id="cmic:caldi_23660"/>
<dbReference type="InterPro" id="IPR016185">
    <property type="entry name" value="PreATP-grasp_dom_sf"/>
</dbReference>
<dbReference type="Pfam" id="PF01071">
    <property type="entry name" value="GARS_A"/>
    <property type="match status" value="1"/>
</dbReference>
<keyword evidence="16" id="KW-1185">Reference proteome</keyword>
<dbReference type="GO" id="GO:0004637">
    <property type="term" value="F:phosphoribosylamine-glycine ligase activity"/>
    <property type="evidence" value="ECO:0007669"/>
    <property type="project" value="UniProtKB-UniRule"/>
</dbReference>
<keyword evidence="6 13" id="KW-0547">Nucleotide-binding</keyword>
<proteinExistence type="inferred from homology"/>
<dbReference type="FunFam" id="3.90.600.10:FF:000001">
    <property type="entry name" value="Trifunctional purine biosynthetic protein adenosine-3"/>
    <property type="match status" value="1"/>
</dbReference>
<evidence type="ECO:0000259" key="14">
    <source>
        <dbReference type="PROSITE" id="PS50975"/>
    </source>
</evidence>
<dbReference type="AlphaFoldDB" id="A0AA35G6G5"/>
<sequence>MKVLVVGGGGREHALAWKLRQSPRVREVHAAPGNAGIAALATCHPIAATDLEGQVRLARDLGVDLVVVGPDDPLALGLVDRLQAAGIRAFGPTAGAARLEASKSYAKAVMARAGVPTAAAAVFDDFEAARAYVRERGGDVVVKADGLALGKGVTVCTSVEEAEAALHRAMVERAFGEAGSRVVVEERLEGEECSVLALTDGENFLALPAIQDHKRVGDGDSGPNTGGMGTYTPVRSYTAEVAREVAERVIAPTLAALREEGQPFRGCLFVGLMLTATGPRVLEFNARFGDPEAQVALPMLDMDLAEVALAATEPGGLAGARLRWRPGAAACVVMASAGYPGPYEKGKPIEGLDEAERLGTLVFHAGTARQDGRLVTAGGRVLGVVGQGPDLRTAVDRAYAGVAAIRFEGAHFRRDIGWRSLS</sequence>
<dbReference type="PANTHER" id="PTHR43472:SF1">
    <property type="entry name" value="PHOSPHORIBOSYLAMINE--GLYCINE LIGASE, CHLOROPLASTIC"/>
    <property type="match status" value="1"/>
</dbReference>
<dbReference type="SUPFAM" id="SSF56059">
    <property type="entry name" value="Glutathione synthetase ATP-binding domain-like"/>
    <property type="match status" value="1"/>
</dbReference>
<dbReference type="RefSeq" id="WP_264841935.1">
    <property type="nucleotide sequence ID" value="NZ_AP025628.1"/>
</dbReference>
<dbReference type="InterPro" id="IPR000115">
    <property type="entry name" value="PRibGlycinamide_synth"/>
</dbReference>
<keyword evidence="7 12" id="KW-0658">Purine biosynthesis</keyword>
<dbReference type="SUPFAM" id="SSF51246">
    <property type="entry name" value="Rudiment single hybrid motif"/>
    <property type="match status" value="1"/>
</dbReference>
<dbReference type="InterPro" id="IPR037123">
    <property type="entry name" value="PRibGlycinamide_synth_C_sf"/>
</dbReference>
<evidence type="ECO:0000256" key="10">
    <source>
        <dbReference type="ARBA" id="ARBA00042242"/>
    </source>
</evidence>
<dbReference type="HAMAP" id="MF_00138">
    <property type="entry name" value="GARS"/>
    <property type="match status" value="1"/>
</dbReference>
<evidence type="ECO:0000256" key="8">
    <source>
        <dbReference type="ARBA" id="ARBA00022840"/>
    </source>
</evidence>
<gene>
    <name evidence="12 15" type="primary">purD</name>
    <name evidence="15" type="ORF">caldi_23660</name>
</gene>
<keyword evidence="5 12" id="KW-0436">Ligase</keyword>
<dbReference type="InterPro" id="IPR020562">
    <property type="entry name" value="PRibGlycinamide_synth_N"/>
</dbReference>
<evidence type="ECO:0000256" key="6">
    <source>
        <dbReference type="ARBA" id="ARBA00022741"/>
    </source>
</evidence>
<evidence type="ECO:0000256" key="4">
    <source>
        <dbReference type="ARBA" id="ARBA00013255"/>
    </source>
</evidence>
<comment type="pathway">
    <text evidence="3 12">Purine metabolism; IMP biosynthesis via de novo pathway; N(1)-(5-phospho-D-ribosyl)glycinamide from 5-phospho-alpha-D-ribose 1-diphosphate: step 2/2.</text>
</comment>
<organism evidence="15 16">
    <name type="scientific">Caldinitratiruptor microaerophilus</name>
    <dbReference type="NCBI Taxonomy" id="671077"/>
    <lineage>
        <taxon>Bacteria</taxon>
        <taxon>Bacillati</taxon>
        <taxon>Bacillota</taxon>
        <taxon>Clostridia</taxon>
        <taxon>Eubacteriales</taxon>
        <taxon>Symbiobacteriaceae</taxon>
        <taxon>Caldinitratiruptor</taxon>
    </lineage>
</organism>
<accession>A0AA35G6G5</accession>
<dbReference type="Gene3D" id="3.30.470.20">
    <property type="entry name" value="ATP-grasp fold, B domain"/>
    <property type="match status" value="1"/>
</dbReference>
<comment type="catalytic activity">
    <reaction evidence="12">
        <text>5-phospho-beta-D-ribosylamine + glycine + ATP = N(1)-(5-phospho-beta-D-ribosyl)glycinamide + ADP + phosphate + H(+)</text>
        <dbReference type="Rhea" id="RHEA:17453"/>
        <dbReference type="ChEBI" id="CHEBI:15378"/>
        <dbReference type="ChEBI" id="CHEBI:30616"/>
        <dbReference type="ChEBI" id="CHEBI:43474"/>
        <dbReference type="ChEBI" id="CHEBI:57305"/>
        <dbReference type="ChEBI" id="CHEBI:58681"/>
        <dbReference type="ChEBI" id="CHEBI:143788"/>
        <dbReference type="ChEBI" id="CHEBI:456216"/>
        <dbReference type="EC" id="6.3.4.13"/>
    </reaction>
</comment>
<dbReference type="Gene3D" id="3.90.600.10">
    <property type="entry name" value="Phosphoribosylglycinamide synthetase, C-terminal domain"/>
    <property type="match status" value="1"/>
</dbReference>
<evidence type="ECO:0000256" key="12">
    <source>
        <dbReference type="HAMAP-Rule" id="MF_00138"/>
    </source>
</evidence>
<dbReference type="PROSITE" id="PS50975">
    <property type="entry name" value="ATP_GRASP"/>
    <property type="match status" value="1"/>
</dbReference>
<evidence type="ECO:0000313" key="15">
    <source>
        <dbReference type="EMBL" id="BDG61276.1"/>
    </source>
</evidence>
<dbReference type="GO" id="GO:0005524">
    <property type="term" value="F:ATP binding"/>
    <property type="evidence" value="ECO:0007669"/>
    <property type="project" value="UniProtKB-UniRule"/>
</dbReference>
<dbReference type="InterPro" id="IPR013815">
    <property type="entry name" value="ATP_grasp_subdomain_1"/>
</dbReference>
<keyword evidence="8 13" id="KW-0067">ATP-binding</keyword>
<dbReference type="PROSITE" id="PS00184">
    <property type="entry name" value="GARS"/>
    <property type="match status" value="1"/>
</dbReference>
<feature type="domain" description="ATP-grasp" evidence="14">
    <location>
        <begin position="107"/>
        <end position="313"/>
    </location>
</feature>
<dbReference type="SMART" id="SM01210">
    <property type="entry name" value="GARS_C"/>
    <property type="match status" value="1"/>
</dbReference>
<evidence type="ECO:0000256" key="5">
    <source>
        <dbReference type="ARBA" id="ARBA00022598"/>
    </source>
</evidence>
<dbReference type="GO" id="GO:0006189">
    <property type="term" value="P:'de novo' IMP biosynthetic process"/>
    <property type="evidence" value="ECO:0007669"/>
    <property type="project" value="UniProtKB-UniRule"/>
</dbReference>
<dbReference type="InterPro" id="IPR011054">
    <property type="entry name" value="Rudment_hybrid_motif"/>
</dbReference>
<dbReference type="Gene3D" id="3.30.1490.20">
    <property type="entry name" value="ATP-grasp fold, A domain"/>
    <property type="match status" value="1"/>
</dbReference>
<evidence type="ECO:0000256" key="1">
    <source>
        <dbReference type="ARBA" id="ARBA00001936"/>
    </source>
</evidence>
<dbReference type="Proteomes" id="UP001163687">
    <property type="component" value="Chromosome"/>
</dbReference>
<name>A0AA35G6G5_9FIRM</name>
<evidence type="ECO:0000256" key="7">
    <source>
        <dbReference type="ARBA" id="ARBA00022755"/>
    </source>
</evidence>
<evidence type="ECO:0000256" key="13">
    <source>
        <dbReference type="PROSITE-ProRule" id="PRU00409"/>
    </source>
</evidence>
<dbReference type="InterPro" id="IPR020559">
    <property type="entry name" value="PRibGlycinamide_synth_CS"/>
</dbReference>
<dbReference type="EMBL" id="AP025628">
    <property type="protein sequence ID" value="BDG61276.1"/>
    <property type="molecule type" value="Genomic_DNA"/>
</dbReference>
<comment type="cofactor">
    <cofactor evidence="1">
        <name>Mn(2+)</name>
        <dbReference type="ChEBI" id="CHEBI:29035"/>
    </cofactor>
</comment>
<dbReference type="InterPro" id="IPR011761">
    <property type="entry name" value="ATP-grasp"/>
</dbReference>
<comment type="similarity">
    <text evidence="9 12">Belongs to the GARS family.</text>
</comment>
<dbReference type="Pfam" id="PF02844">
    <property type="entry name" value="GARS_N"/>
    <property type="match status" value="1"/>
</dbReference>
<reference evidence="15" key="1">
    <citation type="submission" date="2022-03" db="EMBL/GenBank/DDBJ databases">
        <title>Complete genome sequence of Caldinitratiruptor microaerophilus.</title>
        <authorList>
            <person name="Mukaiyama R."/>
            <person name="Nishiyama T."/>
            <person name="Ueda K."/>
        </authorList>
    </citation>
    <scope>NUCLEOTIDE SEQUENCE</scope>
    <source>
        <strain evidence="15">JCM 16183</strain>
    </source>
</reference>
<dbReference type="SMART" id="SM01209">
    <property type="entry name" value="GARS_A"/>
    <property type="match status" value="1"/>
</dbReference>
<evidence type="ECO:0000256" key="11">
    <source>
        <dbReference type="ARBA" id="ARBA00042864"/>
    </source>
</evidence>
<dbReference type="InterPro" id="IPR020561">
    <property type="entry name" value="PRibGlycinamid_synth_ATP-grasp"/>
</dbReference>
<dbReference type="NCBIfam" id="TIGR00877">
    <property type="entry name" value="purD"/>
    <property type="match status" value="1"/>
</dbReference>
<dbReference type="SUPFAM" id="SSF52440">
    <property type="entry name" value="PreATP-grasp domain"/>
    <property type="match status" value="1"/>
</dbReference>
<dbReference type="PANTHER" id="PTHR43472">
    <property type="entry name" value="PHOSPHORIBOSYLAMINE--GLYCINE LIGASE"/>
    <property type="match status" value="1"/>
</dbReference>
<dbReference type="Pfam" id="PF02843">
    <property type="entry name" value="GARS_C"/>
    <property type="match status" value="1"/>
</dbReference>
<dbReference type="EC" id="6.3.4.13" evidence="4 12"/>
<evidence type="ECO:0000256" key="9">
    <source>
        <dbReference type="ARBA" id="ARBA00038345"/>
    </source>
</evidence>
<protein>
    <recommendedName>
        <fullName evidence="4 12">Phosphoribosylamine--glycine ligase</fullName>
        <ecNumber evidence="4 12">6.3.4.13</ecNumber>
    </recommendedName>
    <alternativeName>
        <fullName evidence="12">GARS</fullName>
    </alternativeName>
    <alternativeName>
        <fullName evidence="11 12">Phosphoribosylglycinamide synthetase</fullName>
    </alternativeName>
    <alternativeName>
        <fullName evidence="10 12">glycinamide ribonucleotide synthetase</fullName>
    </alternativeName>
</protein>
<comment type="cofactor">
    <cofactor evidence="2">
        <name>Mg(2+)</name>
        <dbReference type="ChEBI" id="CHEBI:18420"/>
    </cofactor>
</comment>
<evidence type="ECO:0000313" key="16">
    <source>
        <dbReference type="Proteomes" id="UP001163687"/>
    </source>
</evidence>
<dbReference type="InterPro" id="IPR020560">
    <property type="entry name" value="PRibGlycinamide_synth_C-dom"/>
</dbReference>
<evidence type="ECO:0000256" key="3">
    <source>
        <dbReference type="ARBA" id="ARBA00005174"/>
    </source>
</evidence>
<evidence type="ECO:0000256" key="2">
    <source>
        <dbReference type="ARBA" id="ARBA00001946"/>
    </source>
</evidence>
<dbReference type="GO" id="GO:0046872">
    <property type="term" value="F:metal ion binding"/>
    <property type="evidence" value="ECO:0007669"/>
    <property type="project" value="InterPro"/>
</dbReference>